<gene>
    <name evidence="2" type="ORF">ETSY1_33095</name>
</gene>
<evidence type="ECO:0000259" key="1">
    <source>
        <dbReference type="Pfam" id="PF24777"/>
    </source>
</evidence>
<sequence>MKIGDAKIEAGAVCFALQYRPGMADQGVSLQVVGEVDGEAKELLRFDCFDHEPHYHYDPNGKNIKYKMDKTTAGNPINWSIKTLKHRLPDMLECSGYGDIASRIDCDLVNEKLEQVKETARYMAVSQRRTVTHNRGEVVIEAGNLKFGLEFRELRNDRGLAIHVLSDVAGQEIELLAFDCFEVGPHYHYGPRNQDIRLYWDTVAIPDTLEWTLEQFTSGKLPAMLDRAGYPGVVAGLDEELIAEKLESEIVPKAYAMRAANVKN</sequence>
<keyword evidence="3" id="KW-1185">Reference proteome</keyword>
<dbReference type="InterPro" id="IPR056117">
    <property type="entry name" value="DUF7700"/>
</dbReference>
<dbReference type="EMBL" id="AZHW01000995">
    <property type="protein sequence ID" value="ETW94849.1"/>
    <property type="molecule type" value="Genomic_DNA"/>
</dbReference>
<accession>W4LAC0</accession>
<evidence type="ECO:0000313" key="2">
    <source>
        <dbReference type="EMBL" id="ETW94849.1"/>
    </source>
</evidence>
<protein>
    <recommendedName>
        <fullName evidence="1">DUF7700 domain-containing protein</fullName>
    </recommendedName>
</protein>
<proteinExistence type="predicted"/>
<organism evidence="2 3">
    <name type="scientific">Entotheonella factor</name>
    <dbReference type="NCBI Taxonomy" id="1429438"/>
    <lineage>
        <taxon>Bacteria</taxon>
        <taxon>Pseudomonadati</taxon>
        <taxon>Nitrospinota/Tectimicrobiota group</taxon>
        <taxon>Candidatus Tectimicrobiota</taxon>
        <taxon>Candidatus Entotheonellia</taxon>
        <taxon>Candidatus Entotheonellales</taxon>
        <taxon>Candidatus Entotheonellaceae</taxon>
        <taxon>Candidatus Entotheonella</taxon>
    </lineage>
</organism>
<reference evidence="2 3" key="1">
    <citation type="journal article" date="2014" name="Nature">
        <title>An environmental bacterial taxon with a large and distinct metabolic repertoire.</title>
        <authorList>
            <person name="Wilson M.C."/>
            <person name="Mori T."/>
            <person name="Ruckert C."/>
            <person name="Uria A.R."/>
            <person name="Helf M.J."/>
            <person name="Takada K."/>
            <person name="Gernert C."/>
            <person name="Steffens U.A."/>
            <person name="Heycke N."/>
            <person name="Schmitt S."/>
            <person name="Rinke C."/>
            <person name="Helfrich E.J."/>
            <person name="Brachmann A.O."/>
            <person name="Gurgui C."/>
            <person name="Wakimoto T."/>
            <person name="Kracht M."/>
            <person name="Crusemann M."/>
            <person name="Hentschel U."/>
            <person name="Abe I."/>
            <person name="Matsunaga S."/>
            <person name="Kalinowski J."/>
            <person name="Takeyama H."/>
            <person name="Piel J."/>
        </authorList>
    </citation>
    <scope>NUCLEOTIDE SEQUENCE [LARGE SCALE GENOMIC DNA]</scope>
    <source>
        <strain evidence="3">TSY1</strain>
    </source>
</reference>
<dbReference type="AlphaFoldDB" id="W4LAC0"/>
<dbReference type="Proteomes" id="UP000019141">
    <property type="component" value="Unassembled WGS sequence"/>
</dbReference>
<feature type="domain" description="DUF7700" evidence="1">
    <location>
        <begin position="8"/>
        <end position="120"/>
    </location>
</feature>
<feature type="domain" description="DUF7700" evidence="1">
    <location>
        <begin position="140"/>
        <end position="250"/>
    </location>
</feature>
<dbReference type="HOGENOM" id="CLU_1052463_0_0_7"/>
<comment type="caution">
    <text evidence="2">The sequence shown here is derived from an EMBL/GenBank/DDBJ whole genome shotgun (WGS) entry which is preliminary data.</text>
</comment>
<dbReference type="Pfam" id="PF24777">
    <property type="entry name" value="DUF7700"/>
    <property type="match status" value="2"/>
</dbReference>
<name>W4LAC0_ENTF1</name>
<evidence type="ECO:0000313" key="3">
    <source>
        <dbReference type="Proteomes" id="UP000019141"/>
    </source>
</evidence>